<gene>
    <name evidence="3" type="primary">dctP</name>
    <name evidence="3" type="ORF">NFC81_10200</name>
</gene>
<dbReference type="Pfam" id="PF03480">
    <property type="entry name" value="DctP"/>
    <property type="match status" value="1"/>
</dbReference>
<dbReference type="EMBL" id="CP101717">
    <property type="protein sequence ID" value="WLD57096.1"/>
    <property type="molecule type" value="Genomic_DNA"/>
</dbReference>
<dbReference type="RefSeq" id="WP_304994383.1">
    <property type="nucleotide sequence ID" value="NZ_CP101717.1"/>
</dbReference>
<protein>
    <submittedName>
        <fullName evidence="3">TRAP transporter substrate-binding protein DctP</fullName>
    </submittedName>
</protein>
<dbReference type="SUPFAM" id="SSF53850">
    <property type="entry name" value="Periplasmic binding protein-like II"/>
    <property type="match status" value="1"/>
</dbReference>
<dbReference type="InterPro" id="IPR018389">
    <property type="entry name" value="DctP_fam"/>
</dbReference>
<dbReference type="GO" id="GO:0055085">
    <property type="term" value="P:transmembrane transport"/>
    <property type="evidence" value="ECO:0007669"/>
    <property type="project" value="InterPro"/>
</dbReference>
<feature type="signal peptide" evidence="2">
    <location>
        <begin position="1"/>
        <end position="18"/>
    </location>
</feature>
<dbReference type="PANTHER" id="PTHR33376:SF4">
    <property type="entry name" value="SIALIC ACID-BINDING PERIPLASMIC PROTEIN SIAP"/>
    <property type="match status" value="1"/>
</dbReference>
<dbReference type="InterPro" id="IPR038404">
    <property type="entry name" value="TRAP_DctP_sf"/>
</dbReference>
<name>A0AB38YCM1_9GAMM</name>
<proteinExistence type="predicted"/>
<evidence type="ECO:0000256" key="1">
    <source>
        <dbReference type="ARBA" id="ARBA00022729"/>
    </source>
</evidence>
<dbReference type="NCBIfam" id="NF037995">
    <property type="entry name" value="TRAP_S1"/>
    <property type="match status" value="1"/>
</dbReference>
<feature type="chain" id="PRO_5044241475" evidence="2">
    <location>
        <begin position="19"/>
        <end position="324"/>
    </location>
</feature>
<evidence type="ECO:0000256" key="2">
    <source>
        <dbReference type="SAM" id="SignalP"/>
    </source>
</evidence>
<accession>A0AB38YCM1</accession>
<dbReference type="AlphaFoldDB" id="A0AB38YCM1"/>
<keyword evidence="1 2" id="KW-0732">Signal</keyword>
<dbReference type="PANTHER" id="PTHR33376">
    <property type="match status" value="1"/>
</dbReference>
<dbReference type="Gene3D" id="3.40.190.170">
    <property type="entry name" value="Bacterial extracellular solute-binding protein, family 7"/>
    <property type="match status" value="1"/>
</dbReference>
<reference evidence="3" key="1">
    <citation type="submission" date="2022-07" db="EMBL/GenBank/DDBJ databases">
        <title>Complete genome sequence of Salinispirillum sp. LH10-3-1 capable of multiple carbohydrate inversion isolated from a soda lake.</title>
        <authorList>
            <person name="Liu J."/>
            <person name="Zhai Y."/>
            <person name="Zhang H."/>
            <person name="Yang H."/>
            <person name="Qu J."/>
            <person name="Li J."/>
        </authorList>
    </citation>
    <scope>NUCLEOTIDE SEQUENCE</scope>
    <source>
        <strain evidence="3">LH 10-3-1</strain>
    </source>
</reference>
<evidence type="ECO:0000313" key="3">
    <source>
        <dbReference type="EMBL" id="WLD57096.1"/>
    </source>
</evidence>
<organism evidence="3">
    <name type="scientific">Salinispirillum sp. LH 10-3-1</name>
    <dbReference type="NCBI Taxonomy" id="2952525"/>
    <lineage>
        <taxon>Bacteria</taxon>
        <taxon>Pseudomonadati</taxon>
        <taxon>Pseudomonadota</taxon>
        <taxon>Gammaproteobacteria</taxon>
        <taxon>Oceanospirillales</taxon>
        <taxon>Saccharospirillaceae</taxon>
        <taxon>Salinispirillum</taxon>
    </lineage>
</organism>
<sequence>MVRALFFVLLVWPVIATANTTLKISTAYPAGTFAVEQLRLAGEDILKGTEGRVRLQIYPGGVMGDDQAVQRRIRIGQLDGMVAQSGAISNLHGDLQLYSLPFLFDSPADVDRLREQWDSKLLDRLNSLGWQGYGPIDGGFAYIMSQDPIQNKQDLNSARLWVPANSTAPLFAQALGVRPIALPIGEVLTSLTTGGIDSIVSPVPAALTLQWFSRVDYLVNQPVIYTYALVLLSERSFRGISDADRDVIDAALSRYAADMDNRSRRDNAAALNAIEQQNVRILPSNESIRESFLASRADVYRLLRDQGALSNDGLDAAIDFISAM</sequence>